<sequence length="319" mass="34737">MVKLEALKVVTFLGAALILAGPSVAQDSKTGAELRINSITLPDEPSKALPWTRAQLSEAKPMPMPMIEGAPPPRPKAENSPQRSEQKPVKSLESRGQAGDAGTPLKWAGKMFFRKSGEAYVCSGQFIDERVVLTAAHCVQDTHSGKFVSDLVFELQHRNGKYVSRHRAKCIATYGGWTMGLGVPGRYQWDFAMFLVDKPSPTGSFGYHAAWRDDYASDTLVGYPGDIAGGRRVTTVQGKLDPFPYGSDVAVTSTKHGERRFLGGSSGGAWVAKYTTKKGSGNYIIGVNSHYYESDPTTMYSPYFSAFNELLAYTKNGCN</sequence>
<organism evidence="1 2">
    <name type="scientific">Taklimakanibacter albus</name>
    <dbReference type="NCBI Taxonomy" id="2800327"/>
    <lineage>
        <taxon>Bacteria</taxon>
        <taxon>Pseudomonadati</taxon>
        <taxon>Pseudomonadota</taxon>
        <taxon>Alphaproteobacteria</taxon>
        <taxon>Hyphomicrobiales</taxon>
        <taxon>Aestuariivirgaceae</taxon>
        <taxon>Taklimakanibacter</taxon>
    </lineage>
</organism>
<comment type="caution">
    <text evidence="1">The sequence shown here is derived from an EMBL/GenBank/DDBJ whole genome shotgun (WGS) entry which is preliminary data.</text>
</comment>
<evidence type="ECO:0000313" key="1">
    <source>
        <dbReference type="EMBL" id="MBK1869420.1"/>
    </source>
</evidence>
<reference evidence="1" key="1">
    <citation type="submission" date="2021-01" db="EMBL/GenBank/DDBJ databases">
        <authorList>
            <person name="Sun Q."/>
        </authorList>
    </citation>
    <scope>NUCLEOTIDE SEQUENCE</scope>
    <source>
        <strain evidence="1">YIM B02566</strain>
    </source>
</reference>
<accession>A0ACC5R9R6</accession>
<gene>
    <name evidence="1" type="ORF">JHL16_23875</name>
</gene>
<keyword evidence="2" id="KW-1185">Reference proteome</keyword>
<evidence type="ECO:0000313" key="2">
    <source>
        <dbReference type="Proteomes" id="UP000616151"/>
    </source>
</evidence>
<dbReference type="Proteomes" id="UP000616151">
    <property type="component" value="Unassembled WGS sequence"/>
</dbReference>
<protein>
    <submittedName>
        <fullName evidence="1">Trypsin-like serine protease</fullName>
    </submittedName>
</protein>
<name>A0ACC5R9R6_9HYPH</name>
<proteinExistence type="predicted"/>
<dbReference type="EMBL" id="JAENHL010000008">
    <property type="protein sequence ID" value="MBK1869420.1"/>
    <property type="molecule type" value="Genomic_DNA"/>
</dbReference>